<evidence type="ECO:0000313" key="1">
    <source>
        <dbReference type="EMBL" id="MBK4218155.1"/>
    </source>
</evidence>
<proteinExistence type="predicted"/>
<comment type="caution">
    <text evidence="1">The sequence shown here is derived from an EMBL/GenBank/DDBJ whole genome shotgun (WGS) entry which is preliminary data.</text>
</comment>
<organism evidence="1 2">
    <name type="scientific">Paracoccus caeni</name>
    <dbReference type="NCBI Taxonomy" id="657651"/>
    <lineage>
        <taxon>Bacteria</taxon>
        <taxon>Pseudomonadati</taxon>
        <taxon>Pseudomonadota</taxon>
        <taxon>Alphaproteobacteria</taxon>
        <taxon>Rhodobacterales</taxon>
        <taxon>Paracoccaceae</taxon>
        <taxon>Paracoccus</taxon>
    </lineage>
</organism>
<reference evidence="1" key="1">
    <citation type="submission" date="2021-01" db="EMBL/GenBank/DDBJ databases">
        <title>Paracoccus amoyensis sp. nov., isolated from the surface seawater along the coast of Xiamen Island, China.</title>
        <authorList>
            <person name="Lyu L."/>
        </authorList>
    </citation>
    <scope>NUCLEOTIDE SEQUENCE</scope>
    <source>
        <strain evidence="1">MJ17</strain>
    </source>
</reference>
<keyword evidence="2" id="KW-1185">Reference proteome</keyword>
<gene>
    <name evidence="1" type="ORF">JJJ17_19685</name>
</gene>
<dbReference type="RefSeq" id="WP_200689531.1">
    <property type="nucleotide sequence ID" value="NZ_JAEPRQ010000014.1"/>
</dbReference>
<accession>A0A934SIK7</accession>
<dbReference type="EMBL" id="JAEPRQ010000014">
    <property type="protein sequence ID" value="MBK4218155.1"/>
    <property type="molecule type" value="Genomic_DNA"/>
</dbReference>
<protein>
    <recommendedName>
        <fullName evidence="3">Recombinase family protein</fullName>
    </recommendedName>
</protein>
<evidence type="ECO:0008006" key="3">
    <source>
        <dbReference type="Google" id="ProtNLM"/>
    </source>
</evidence>
<sequence length="207" mass="22973">MTHFVIYTRIGFEDQGQPDLSPAAQMRDIDFLLQNYETEPVVIARHADQFVPEGEALTGIQTALTICRKHFAKLLVARLDRLPVAQLGYAPFFADPSVDLRVAVLPHATKTELSIHARLQAQERAFHARQAAINVETRAAKGRCRAFATETEDAQTADQVTQIVLPMRQRGATLRDIASALNRAGLMTSSGTAWRPAQVSRLLQLMK</sequence>
<dbReference type="Proteomes" id="UP000640485">
    <property type="component" value="Unassembled WGS sequence"/>
</dbReference>
<dbReference type="AlphaFoldDB" id="A0A934SIK7"/>
<evidence type="ECO:0000313" key="2">
    <source>
        <dbReference type="Proteomes" id="UP000640485"/>
    </source>
</evidence>
<name>A0A934SIK7_9RHOB</name>